<name>A0AAD1UAB1_EUPCR</name>
<sequence length="92" mass="10007">MHTELLEIACVRIHCPAPTPTIRCISWTKYETSIIINAACVRANITTTACAITREIPGVSSFSGARIISVACSSPSLTTRVYTTSACCWTRR</sequence>
<keyword evidence="2" id="KW-1185">Reference proteome</keyword>
<evidence type="ECO:0000313" key="1">
    <source>
        <dbReference type="EMBL" id="CAI2362921.1"/>
    </source>
</evidence>
<evidence type="ECO:0000313" key="2">
    <source>
        <dbReference type="Proteomes" id="UP001295684"/>
    </source>
</evidence>
<organism evidence="1 2">
    <name type="scientific">Euplotes crassus</name>
    <dbReference type="NCBI Taxonomy" id="5936"/>
    <lineage>
        <taxon>Eukaryota</taxon>
        <taxon>Sar</taxon>
        <taxon>Alveolata</taxon>
        <taxon>Ciliophora</taxon>
        <taxon>Intramacronucleata</taxon>
        <taxon>Spirotrichea</taxon>
        <taxon>Hypotrichia</taxon>
        <taxon>Euplotida</taxon>
        <taxon>Euplotidae</taxon>
        <taxon>Moneuplotes</taxon>
    </lineage>
</organism>
<dbReference type="AlphaFoldDB" id="A0AAD1UAB1"/>
<gene>
    <name evidence="1" type="ORF">ECRASSUSDP1_LOCUS4251</name>
</gene>
<proteinExistence type="predicted"/>
<dbReference type="Proteomes" id="UP001295684">
    <property type="component" value="Unassembled WGS sequence"/>
</dbReference>
<protein>
    <submittedName>
        <fullName evidence="1">Uncharacterized protein</fullName>
    </submittedName>
</protein>
<dbReference type="EMBL" id="CAMPGE010004078">
    <property type="protein sequence ID" value="CAI2362921.1"/>
    <property type="molecule type" value="Genomic_DNA"/>
</dbReference>
<accession>A0AAD1UAB1</accession>
<reference evidence="1" key="1">
    <citation type="submission" date="2023-07" db="EMBL/GenBank/DDBJ databases">
        <authorList>
            <consortium name="AG Swart"/>
            <person name="Singh M."/>
            <person name="Singh A."/>
            <person name="Seah K."/>
            <person name="Emmerich C."/>
        </authorList>
    </citation>
    <scope>NUCLEOTIDE SEQUENCE</scope>
    <source>
        <strain evidence="1">DP1</strain>
    </source>
</reference>
<comment type="caution">
    <text evidence="1">The sequence shown here is derived from an EMBL/GenBank/DDBJ whole genome shotgun (WGS) entry which is preliminary data.</text>
</comment>